<comment type="caution">
    <text evidence="4">The sequence shown here is derived from an EMBL/GenBank/DDBJ whole genome shotgun (WGS) entry which is preliminary data.</text>
</comment>
<dbReference type="EMBL" id="BARU01032096">
    <property type="protein sequence ID" value="GAH67124.1"/>
    <property type="molecule type" value="Genomic_DNA"/>
</dbReference>
<feature type="domain" description="Hcy-binding" evidence="3">
    <location>
        <begin position="3"/>
        <end position="154"/>
    </location>
</feature>
<dbReference type="GO" id="GO:0032259">
    <property type="term" value="P:methylation"/>
    <property type="evidence" value="ECO:0007669"/>
    <property type="project" value="UniProtKB-KW"/>
</dbReference>
<protein>
    <recommendedName>
        <fullName evidence="3">Hcy-binding domain-containing protein</fullName>
    </recommendedName>
</protein>
<keyword evidence="2" id="KW-0808">Transferase</keyword>
<dbReference type="Pfam" id="PF02574">
    <property type="entry name" value="S-methyl_trans"/>
    <property type="match status" value="1"/>
</dbReference>
<proteinExistence type="predicted"/>
<dbReference type="AlphaFoldDB" id="X1ILZ2"/>
<sequence>MKPGLLELLSAGTVLLCDGAMGSMLMAAGLEPGTAAELFNIEKPDTVRNIHIENKKAGADVLLTNTFQGTQFNLSRYGKNTVQRANSAAAEIALQVAADDCFVLGDIGPTGHFLHPLGEASAHDFRRAFTEQIQALADTGVHGIIIETMEDKEE</sequence>
<organism evidence="4">
    <name type="scientific">marine sediment metagenome</name>
    <dbReference type="NCBI Taxonomy" id="412755"/>
    <lineage>
        <taxon>unclassified sequences</taxon>
        <taxon>metagenomes</taxon>
        <taxon>ecological metagenomes</taxon>
    </lineage>
</organism>
<dbReference type="PANTHER" id="PTHR11103">
    <property type="entry name" value="SLR1189 PROTEIN"/>
    <property type="match status" value="1"/>
</dbReference>
<dbReference type="GO" id="GO:0008168">
    <property type="term" value="F:methyltransferase activity"/>
    <property type="evidence" value="ECO:0007669"/>
    <property type="project" value="UniProtKB-KW"/>
</dbReference>
<dbReference type="PROSITE" id="PS50970">
    <property type="entry name" value="HCY"/>
    <property type="match status" value="1"/>
</dbReference>
<accession>X1ILZ2</accession>
<evidence type="ECO:0000256" key="2">
    <source>
        <dbReference type="ARBA" id="ARBA00022679"/>
    </source>
</evidence>
<dbReference type="SUPFAM" id="SSF82282">
    <property type="entry name" value="Homocysteine S-methyltransferase"/>
    <property type="match status" value="1"/>
</dbReference>
<evidence type="ECO:0000256" key="1">
    <source>
        <dbReference type="ARBA" id="ARBA00022603"/>
    </source>
</evidence>
<feature type="non-terminal residue" evidence="4">
    <location>
        <position position="154"/>
    </location>
</feature>
<name>X1ILZ2_9ZZZZ</name>
<dbReference type="InterPro" id="IPR003726">
    <property type="entry name" value="HCY_dom"/>
</dbReference>
<gene>
    <name evidence="4" type="ORF">S03H2_50657</name>
</gene>
<dbReference type="Gene3D" id="3.20.20.330">
    <property type="entry name" value="Homocysteine-binding-like domain"/>
    <property type="match status" value="1"/>
</dbReference>
<reference evidence="4" key="1">
    <citation type="journal article" date="2014" name="Front. Microbiol.">
        <title>High frequency of phylogenetically diverse reductive dehalogenase-homologous genes in deep subseafloor sedimentary metagenomes.</title>
        <authorList>
            <person name="Kawai M."/>
            <person name="Futagami T."/>
            <person name="Toyoda A."/>
            <person name="Takaki Y."/>
            <person name="Nishi S."/>
            <person name="Hori S."/>
            <person name="Arai W."/>
            <person name="Tsubouchi T."/>
            <person name="Morono Y."/>
            <person name="Uchiyama I."/>
            <person name="Ito T."/>
            <person name="Fujiyama A."/>
            <person name="Inagaki F."/>
            <person name="Takami H."/>
        </authorList>
    </citation>
    <scope>NUCLEOTIDE SEQUENCE</scope>
    <source>
        <strain evidence="4">Expedition CK06-06</strain>
    </source>
</reference>
<dbReference type="InterPro" id="IPR036589">
    <property type="entry name" value="HCY_dom_sf"/>
</dbReference>
<evidence type="ECO:0000259" key="3">
    <source>
        <dbReference type="PROSITE" id="PS50970"/>
    </source>
</evidence>
<evidence type="ECO:0000313" key="4">
    <source>
        <dbReference type="EMBL" id="GAH67124.1"/>
    </source>
</evidence>
<keyword evidence="1" id="KW-0489">Methyltransferase</keyword>
<dbReference type="PANTHER" id="PTHR11103:SF18">
    <property type="entry name" value="SLR1189 PROTEIN"/>
    <property type="match status" value="1"/>
</dbReference>